<gene>
    <name evidence="2" type="ORF">OM075_04570</name>
</gene>
<dbReference type="AlphaFoldDB" id="A0AAE3M1T7"/>
<dbReference type="CDD" id="cd01012">
    <property type="entry name" value="YcaC_related"/>
    <property type="match status" value="1"/>
</dbReference>
<dbReference type="Pfam" id="PF00857">
    <property type="entry name" value="Isochorismatase"/>
    <property type="match status" value="1"/>
</dbReference>
<proteinExistence type="predicted"/>
<dbReference type="RefSeq" id="WP_301189296.1">
    <property type="nucleotide sequence ID" value="NZ_JAPDPJ010000005.1"/>
</dbReference>
<dbReference type="Gene3D" id="3.40.50.850">
    <property type="entry name" value="Isochorismatase-like"/>
    <property type="match status" value="1"/>
</dbReference>
<dbReference type="Proteomes" id="UP001209229">
    <property type="component" value="Unassembled WGS sequence"/>
</dbReference>
<comment type="caution">
    <text evidence="2">The sequence shown here is derived from an EMBL/GenBank/DDBJ whole genome shotgun (WGS) entry which is preliminary data.</text>
</comment>
<dbReference type="SUPFAM" id="SSF52499">
    <property type="entry name" value="Isochorismatase-like hydrolases"/>
    <property type="match status" value="1"/>
</dbReference>
<sequence>MRILKDEAVAVCVDIQERLFPHIHDHEQLKKNSEILVQGLKLLNVPIIVTEQYKKGLGDTIEGIKEMVVTYPTFEKTAFSCCDDAPFSHKLEEGSFKKFVILFGIEAHVCLMQTAIDLKAKGHQPVIIEDCVGSRNPENKRIAINRMIHEGVIVTSYESVLFELCRYAGSDTFKAVSKLVK</sequence>
<dbReference type="PANTHER" id="PTHR14119">
    <property type="entry name" value="HYDROLASE"/>
    <property type="match status" value="1"/>
</dbReference>
<reference evidence="2" key="1">
    <citation type="submission" date="2022-10" db="EMBL/GenBank/DDBJ databases">
        <authorList>
            <person name="Yu W.X."/>
        </authorList>
    </citation>
    <scope>NUCLEOTIDE SEQUENCE</scope>
    <source>
        <strain evidence="2">AAT</strain>
    </source>
</reference>
<dbReference type="EMBL" id="JAPDPJ010000005">
    <property type="protein sequence ID" value="MCW3785726.1"/>
    <property type="molecule type" value="Genomic_DNA"/>
</dbReference>
<dbReference type="PANTHER" id="PTHR14119:SF3">
    <property type="entry name" value="ISOCHORISMATASE DOMAIN-CONTAINING PROTEIN 2"/>
    <property type="match status" value="1"/>
</dbReference>
<protein>
    <submittedName>
        <fullName evidence="2">Hydrolase</fullName>
    </submittedName>
</protein>
<dbReference type="InterPro" id="IPR050993">
    <property type="entry name" value="Isochorismatase_domain"/>
</dbReference>
<feature type="domain" description="Isochorismatase-like" evidence="1">
    <location>
        <begin position="11"/>
        <end position="158"/>
    </location>
</feature>
<dbReference type="GO" id="GO:0016787">
    <property type="term" value="F:hydrolase activity"/>
    <property type="evidence" value="ECO:0007669"/>
    <property type="project" value="UniProtKB-KW"/>
</dbReference>
<keyword evidence="2" id="KW-0378">Hydrolase</keyword>
<dbReference type="InterPro" id="IPR036380">
    <property type="entry name" value="Isochorismatase-like_sf"/>
</dbReference>
<name>A0AAE3M1T7_9BACT</name>
<evidence type="ECO:0000259" key="1">
    <source>
        <dbReference type="Pfam" id="PF00857"/>
    </source>
</evidence>
<dbReference type="InterPro" id="IPR000868">
    <property type="entry name" value="Isochorismatase-like_dom"/>
</dbReference>
<evidence type="ECO:0000313" key="3">
    <source>
        <dbReference type="Proteomes" id="UP001209229"/>
    </source>
</evidence>
<evidence type="ECO:0000313" key="2">
    <source>
        <dbReference type="EMBL" id="MCW3785726.1"/>
    </source>
</evidence>
<accession>A0AAE3M1T7</accession>
<keyword evidence="3" id="KW-1185">Reference proteome</keyword>
<organism evidence="2 3">
    <name type="scientific">Plebeiibacterium sediminum</name>
    <dbReference type="NCBI Taxonomy" id="2992112"/>
    <lineage>
        <taxon>Bacteria</taxon>
        <taxon>Pseudomonadati</taxon>
        <taxon>Bacteroidota</taxon>
        <taxon>Bacteroidia</taxon>
        <taxon>Marinilabiliales</taxon>
        <taxon>Marinilabiliaceae</taxon>
        <taxon>Plebeiibacterium</taxon>
    </lineage>
</organism>